<evidence type="ECO:0000256" key="1">
    <source>
        <dbReference type="SAM" id="Phobius"/>
    </source>
</evidence>
<dbReference type="EMBL" id="JBHRYB010000007">
    <property type="protein sequence ID" value="MFC3680394.1"/>
    <property type="molecule type" value="Genomic_DNA"/>
</dbReference>
<dbReference type="RefSeq" id="WP_376866344.1">
    <property type="nucleotide sequence ID" value="NZ_JBHRYB010000007.1"/>
</dbReference>
<accession>A0ABV7VSG2</accession>
<keyword evidence="1" id="KW-0812">Transmembrane</keyword>
<name>A0ABV7VSG2_9GAMM</name>
<reference evidence="3" key="1">
    <citation type="journal article" date="2019" name="Int. J. Syst. Evol. Microbiol.">
        <title>The Global Catalogue of Microorganisms (GCM) 10K type strain sequencing project: providing services to taxonomists for standard genome sequencing and annotation.</title>
        <authorList>
            <consortium name="The Broad Institute Genomics Platform"/>
            <consortium name="The Broad Institute Genome Sequencing Center for Infectious Disease"/>
            <person name="Wu L."/>
            <person name="Ma J."/>
        </authorList>
    </citation>
    <scope>NUCLEOTIDE SEQUENCE [LARGE SCALE GENOMIC DNA]</scope>
    <source>
        <strain evidence="3">KCTC 42424</strain>
    </source>
</reference>
<proteinExistence type="predicted"/>
<evidence type="ECO:0000313" key="3">
    <source>
        <dbReference type="Proteomes" id="UP001595722"/>
    </source>
</evidence>
<evidence type="ECO:0000313" key="2">
    <source>
        <dbReference type="EMBL" id="MFC3680394.1"/>
    </source>
</evidence>
<keyword evidence="1" id="KW-1133">Transmembrane helix</keyword>
<protein>
    <submittedName>
        <fullName evidence="2">Uncharacterized protein</fullName>
    </submittedName>
</protein>
<sequence>MWLRYGSLLFALPGLLLLTLYGLEMSAVTDCSQSGGFYNFNSGDCASEPQPQSTYYARHTLFVNLMMLLSVVGALAMTWGMLLKGMTRAQDS</sequence>
<feature type="transmembrane region" description="Helical" evidence="1">
    <location>
        <begin position="61"/>
        <end position="83"/>
    </location>
</feature>
<comment type="caution">
    <text evidence="2">The sequence shown here is derived from an EMBL/GenBank/DDBJ whole genome shotgun (WGS) entry which is preliminary data.</text>
</comment>
<keyword evidence="3" id="KW-1185">Reference proteome</keyword>
<dbReference type="Proteomes" id="UP001595722">
    <property type="component" value="Unassembled WGS sequence"/>
</dbReference>
<gene>
    <name evidence="2" type="ORF">ACFOMG_09825</name>
</gene>
<organism evidence="2 3">
    <name type="scientific">Bacterioplanoides pacificum</name>
    <dbReference type="NCBI Taxonomy" id="1171596"/>
    <lineage>
        <taxon>Bacteria</taxon>
        <taxon>Pseudomonadati</taxon>
        <taxon>Pseudomonadota</taxon>
        <taxon>Gammaproteobacteria</taxon>
        <taxon>Oceanospirillales</taxon>
        <taxon>Oceanospirillaceae</taxon>
        <taxon>Bacterioplanoides</taxon>
    </lineage>
</organism>
<keyword evidence="1" id="KW-0472">Membrane</keyword>